<dbReference type="Proteomes" id="UP000515908">
    <property type="component" value="Chromosome 03"/>
</dbReference>
<evidence type="ECO:0000313" key="1">
    <source>
        <dbReference type="EMBL" id="CAD2214538.1"/>
    </source>
</evidence>
<gene>
    <name evidence="1" type="ORF">ADEAN_000198800</name>
</gene>
<name>A0A7G2C419_9TRYP</name>
<dbReference type="VEuPathDB" id="TriTrypDB:ADEAN_000198800"/>
<sequence length="272" mass="29883">MQADLANPDTLTLTYVNTSHVFVEMDLDLLVREDDQLGRRLRHTGERPLYLGRVSSCPPALMGSNNDPNYNPNSGYNRNQNIEVNVNHPGETVGNGANVLYSPPADRVLYSPADDVMESSGQGPVPCIFPVRSHVVVDTPIVVSAATYYFTNNNNNSNNILQDRATVTALEAVMSGCERSTTVYPGAGPFAGSRLEVLPTQGVVTLNGQCVLRRVPAAHVRVTVDRHDASQWERYKGPFYLTPGRWCVRARASNHDDREVSSIARVFTVDVV</sequence>
<reference evidence="1 2" key="1">
    <citation type="submission" date="2020-08" db="EMBL/GenBank/DDBJ databases">
        <authorList>
            <person name="Newling K."/>
            <person name="Davey J."/>
            <person name="Forrester S."/>
        </authorList>
    </citation>
    <scope>NUCLEOTIDE SEQUENCE [LARGE SCALE GENOMIC DNA]</scope>
    <source>
        <strain evidence="2">Crithidia deanei Carvalho (ATCC PRA-265)</strain>
    </source>
</reference>
<keyword evidence="2" id="KW-1185">Reference proteome</keyword>
<protein>
    <submittedName>
        <fullName evidence="1">Uncharacterized protein</fullName>
    </submittedName>
</protein>
<proteinExistence type="predicted"/>
<dbReference type="EMBL" id="LR877147">
    <property type="protein sequence ID" value="CAD2214538.1"/>
    <property type="molecule type" value="Genomic_DNA"/>
</dbReference>
<accession>A0A7G2C419</accession>
<organism evidence="1 2">
    <name type="scientific">Angomonas deanei</name>
    <dbReference type="NCBI Taxonomy" id="59799"/>
    <lineage>
        <taxon>Eukaryota</taxon>
        <taxon>Discoba</taxon>
        <taxon>Euglenozoa</taxon>
        <taxon>Kinetoplastea</taxon>
        <taxon>Metakinetoplastina</taxon>
        <taxon>Trypanosomatida</taxon>
        <taxon>Trypanosomatidae</taxon>
        <taxon>Strigomonadinae</taxon>
        <taxon>Angomonas</taxon>
    </lineage>
</organism>
<evidence type="ECO:0000313" key="2">
    <source>
        <dbReference type="Proteomes" id="UP000515908"/>
    </source>
</evidence>
<dbReference type="OrthoDB" id="272592at2759"/>
<dbReference type="AlphaFoldDB" id="A0A7G2C419"/>